<keyword evidence="3" id="KW-0630">Potassium</keyword>
<keyword evidence="2" id="KW-0813">Transport</keyword>
<feature type="domain" description="RCK C-terminal" evidence="7">
    <location>
        <begin position="458"/>
        <end position="539"/>
    </location>
</feature>
<dbReference type="PRINTS" id="PR00335">
    <property type="entry name" value="KUPTAKETRKA"/>
</dbReference>
<feature type="domain" description="RCK N-terminal" evidence="6">
    <location>
        <begin position="336"/>
        <end position="445"/>
    </location>
</feature>
<dbReference type="PROSITE" id="PS51202">
    <property type="entry name" value="RCK_C"/>
    <property type="match status" value="2"/>
</dbReference>
<evidence type="ECO:0000259" key="7">
    <source>
        <dbReference type="PROSITE" id="PS51202"/>
    </source>
</evidence>
<accession>A0AAE3LEH5</accession>
<dbReference type="InterPro" id="IPR006037">
    <property type="entry name" value="RCK_C"/>
</dbReference>
<dbReference type="AlphaFoldDB" id="A0AAE3LEH5"/>
<proteinExistence type="predicted"/>
<evidence type="ECO:0000256" key="1">
    <source>
        <dbReference type="ARBA" id="ARBA00003660"/>
    </source>
</evidence>
<dbReference type="Proteomes" id="UP001208186">
    <property type="component" value="Unassembled WGS sequence"/>
</dbReference>
<dbReference type="Gene3D" id="3.30.70.1450">
    <property type="entry name" value="Regulator of K+ conductance, C-terminal domain"/>
    <property type="match status" value="2"/>
</dbReference>
<dbReference type="EMBL" id="JAOPKD010000002">
    <property type="protein sequence ID" value="MCU4726015.1"/>
    <property type="molecule type" value="Genomic_DNA"/>
</dbReference>
<dbReference type="EMBL" id="JAOPKC010000002">
    <property type="protein sequence ID" value="MCU4717088.1"/>
    <property type="molecule type" value="Genomic_DNA"/>
</dbReference>
<gene>
    <name evidence="9" type="ORF">OB914_03370</name>
    <name evidence="8" type="ORF">OB916_03295</name>
</gene>
<keyword evidence="5" id="KW-1133">Transmembrane helix</keyword>
<dbReference type="Proteomes" id="UP001209746">
    <property type="component" value="Unassembled WGS sequence"/>
</dbReference>
<keyword evidence="4" id="KW-0520">NAD</keyword>
<dbReference type="InterPro" id="IPR050721">
    <property type="entry name" value="Trk_Ktr_HKT_K-transport"/>
</dbReference>
<evidence type="ECO:0000259" key="6">
    <source>
        <dbReference type="PROSITE" id="PS51201"/>
    </source>
</evidence>
<reference evidence="9" key="1">
    <citation type="submission" date="2023-02" db="EMBL/GenBank/DDBJ databases">
        <title>Enrichment on poylsaccharides allowed isolation of novel metabolic and taxonomic groups of Haloarchaea.</title>
        <authorList>
            <person name="Sorokin D.Y."/>
            <person name="Elcheninov A.G."/>
            <person name="Khizhniak T.V."/>
            <person name="Kolganova T.V."/>
            <person name="Kublanov I.V."/>
        </authorList>
    </citation>
    <scope>NUCLEOTIDE SEQUENCE</scope>
    <source>
        <strain evidence="8 10">HArc-curdl5-1</strain>
        <strain evidence="9">HArc-curdl7</strain>
    </source>
</reference>
<dbReference type="Gene3D" id="3.40.50.720">
    <property type="entry name" value="NAD(P)-binding Rossmann-like Domain"/>
    <property type="match status" value="2"/>
</dbReference>
<keyword evidence="2" id="KW-0406">Ion transport</keyword>
<comment type="caution">
    <text evidence="9">The sequence shown here is derived from an EMBL/GenBank/DDBJ whole genome shotgun (WGS) entry which is preliminary data.</text>
</comment>
<organism evidence="9 11">
    <name type="scientific">Halapricum hydrolyticum</name>
    <dbReference type="NCBI Taxonomy" id="2979991"/>
    <lineage>
        <taxon>Archaea</taxon>
        <taxon>Methanobacteriati</taxon>
        <taxon>Methanobacteriota</taxon>
        <taxon>Stenosarchaea group</taxon>
        <taxon>Halobacteria</taxon>
        <taxon>Halobacteriales</taxon>
        <taxon>Haloarculaceae</taxon>
        <taxon>Halapricum</taxon>
    </lineage>
</organism>
<keyword evidence="5" id="KW-0472">Membrane</keyword>
<name>A0AAE3LEH5_9EURY</name>
<dbReference type="InterPro" id="IPR003148">
    <property type="entry name" value="RCK_N"/>
</dbReference>
<protein>
    <submittedName>
        <fullName evidence="9">NAD-binding protein</fullName>
    </submittedName>
</protein>
<dbReference type="InterPro" id="IPR036721">
    <property type="entry name" value="RCK_C_sf"/>
</dbReference>
<evidence type="ECO:0000256" key="3">
    <source>
        <dbReference type="ARBA" id="ARBA00022958"/>
    </source>
</evidence>
<keyword evidence="10" id="KW-1185">Reference proteome</keyword>
<dbReference type="PANTHER" id="PTHR43833:SF9">
    <property type="entry name" value="POTASSIUM CHANNEL PROTEIN YUGO-RELATED"/>
    <property type="match status" value="1"/>
</dbReference>
<keyword evidence="5" id="KW-0812">Transmembrane</keyword>
<dbReference type="InterPro" id="IPR006036">
    <property type="entry name" value="K_uptake_TrkA"/>
</dbReference>
<dbReference type="SUPFAM" id="SSF116726">
    <property type="entry name" value="TrkA C-terminal domain-like"/>
    <property type="match status" value="2"/>
</dbReference>
<dbReference type="InterPro" id="IPR036291">
    <property type="entry name" value="NAD(P)-bd_dom_sf"/>
</dbReference>
<evidence type="ECO:0000256" key="2">
    <source>
        <dbReference type="ARBA" id="ARBA00022538"/>
    </source>
</evidence>
<evidence type="ECO:0000256" key="5">
    <source>
        <dbReference type="SAM" id="Phobius"/>
    </source>
</evidence>
<evidence type="ECO:0000313" key="9">
    <source>
        <dbReference type="EMBL" id="MCU4726015.1"/>
    </source>
</evidence>
<evidence type="ECO:0000313" key="10">
    <source>
        <dbReference type="Proteomes" id="UP001208186"/>
    </source>
</evidence>
<dbReference type="Pfam" id="PF02254">
    <property type="entry name" value="TrkA_N"/>
    <property type="match status" value="2"/>
</dbReference>
<keyword evidence="2" id="KW-0633">Potassium transport</keyword>
<dbReference type="PROSITE" id="PS51201">
    <property type="entry name" value="RCK_N"/>
    <property type="match status" value="2"/>
</dbReference>
<evidence type="ECO:0000256" key="4">
    <source>
        <dbReference type="ARBA" id="ARBA00023027"/>
    </source>
</evidence>
<comment type="function">
    <text evidence="1">Part of a potassium transport system.</text>
</comment>
<sequence length="539" mass="58443">MKRWQRRAAQTVAAVAVLVVLASIVYHYTLVAIEGRAPSYFQSTQVVVEIFTGTGFGSDSPWETPFANLLVIVLDLSTFLLLFVVLPYVFQPILEERLTPTPPRTTESTEHVVIAGDQTAQTDRLLEEFRARGVPYVLVVADADVALDRDDSGVSVVHGDPTTADALDRANVDEARAAIVNTASEDVANCVLAIRELTTDTQVVAQVRDPSLRNPLQYAGADTILMPRRLLANRLAGRVRSLFDPRISDVLSISSEFAIVETTITEDNPFCGLTLEAAGLDDESDVTAIGLWDDGEFVAAPPTDTVLEENASVLVAGPEERLKDLETRLPDAPSTDGRVVIAGAGEVGSTVRRRLEDAGIDCTLVDLVDREGIDVQGDATDERVLREVNLEDASVYVVAIGDNAEAILSILLARNLARDIEIVARVNDSDVQSKARRAGANYVLSLPDISARLIAMNVLREDLLSYDRQVQILRIDGDRLAGLTLRETPISTTDAVLVAVERDGQLLTDFDPDFEIDPDDRLLIAGSDDALDAFATAMP</sequence>
<feature type="transmembrane region" description="Helical" evidence="5">
    <location>
        <begin position="12"/>
        <end position="33"/>
    </location>
</feature>
<dbReference type="SUPFAM" id="SSF51735">
    <property type="entry name" value="NAD(P)-binding Rossmann-fold domains"/>
    <property type="match status" value="2"/>
</dbReference>
<dbReference type="RefSeq" id="WP_315907859.1">
    <property type="nucleotide sequence ID" value="NZ_JAOPKC010000002.1"/>
</dbReference>
<evidence type="ECO:0000313" key="11">
    <source>
        <dbReference type="Proteomes" id="UP001209746"/>
    </source>
</evidence>
<dbReference type="GO" id="GO:0005886">
    <property type="term" value="C:plasma membrane"/>
    <property type="evidence" value="ECO:0007669"/>
    <property type="project" value="InterPro"/>
</dbReference>
<dbReference type="PANTHER" id="PTHR43833">
    <property type="entry name" value="POTASSIUM CHANNEL PROTEIN 2-RELATED-RELATED"/>
    <property type="match status" value="1"/>
</dbReference>
<dbReference type="Pfam" id="PF02080">
    <property type="entry name" value="TrkA_C"/>
    <property type="match status" value="2"/>
</dbReference>
<evidence type="ECO:0000313" key="8">
    <source>
        <dbReference type="EMBL" id="MCU4717088.1"/>
    </source>
</evidence>
<feature type="domain" description="RCK C-terminal" evidence="7">
    <location>
        <begin position="248"/>
        <end position="331"/>
    </location>
</feature>
<dbReference type="GO" id="GO:0015079">
    <property type="term" value="F:potassium ion transmembrane transporter activity"/>
    <property type="evidence" value="ECO:0007669"/>
    <property type="project" value="InterPro"/>
</dbReference>
<feature type="domain" description="RCK N-terminal" evidence="6">
    <location>
        <begin position="109"/>
        <end position="226"/>
    </location>
</feature>